<dbReference type="Proteomes" id="UP000317371">
    <property type="component" value="Unassembled WGS sequence"/>
</dbReference>
<feature type="compositionally biased region" description="Low complexity" evidence="1">
    <location>
        <begin position="63"/>
        <end position="79"/>
    </location>
</feature>
<dbReference type="InterPro" id="IPR036415">
    <property type="entry name" value="Lamin_tail_dom_sf"/>
</dbReference>
<evidence type="ECO:0000256" key="1">
    <source>
        <dbReference type="SAM" id="MobiDB-lite"/>
    </source>
</evidence>
<evidence type="ECO:0000256" key="2">
    <source>
        <dbReference type="SAM" id="Phobius"/>
    </source>
</evidence>
<dbReference type="PANTHER" id="PTHR33734:SF22">
    <property type="entry name" value="MEMBRANE-BOUND LYTIC MUREIN TRANSGLYCOSYLASE D"/>
    <property type="match status" value="1"/>
</dbReference>
<name>A0A540VDT6_9CHLR</name>
<dbReference type="InterPro" id="IPR036779">
    <property type="entry name" value="LysM_dom_sf"/>
</dbReference>
<keyword evidence="2" id="KW-0472">Membrane</keyword>
<dbReference type="InterPro" id="IPR001322">
    <property type="entry name" value="Lamin_tail_dom"/>
</dbReference>
<dbReference type="Pfam" id="PF00932">
    <property type="entry name" value="LTD"/>
    <property type="match status" value="1"/>
</dbReference>
<dbReference type="SMART" id="SM00257">
    <property type="entry name" value="LysM"/>
    <property type="match status" value="1"/>
</dbReference>
<dbReference type="OrthoDB" id="144484at2"/>
<dbReference type="PANTHER" id="PTHR33734">
    <property type="entry name" value="LYSM DOMAIN-CONTAINING GPI-ANCHORED PROTEIN 2"/>
    <property type="match status" value="1"/>
</dbReference>
<gene>
    <name evidence="5" type="ORF">FKZ61_14695</name>
</gene>
<dbReference type="PROSITE" id="PS51841">
    <property type="entry name" value="LTD"/>
    <property type="match status" value="1"/>
</dbReference>
<dbReference type="SUPFAM" id="SSF54106">
    <property type="entry name" value="LysM domain"/>
    <property type="match status" value="1"/>
</dbReference>
<dbReference type="Pfam" id="PF01476">
    <property type="entry name" value="LysM"/>
    <property type="match status" value="1"/>
</dbReference>
<evidence type="ECO:0000259" key="3">
    <source>
        <dbReference type="PROSITE" id="PS51782"/>
    </source>
</evidence>
<reference evidence="5 6" key="1">
    <citation type="submission" date="2019-06" db="EMBL/GenBank/DDBJ databases">
        <title>Genome sequence of Litorilinea aerophila BAA-2444.</title>
        <authorList>
            <person name="Maclea K.S."/>
            <person name="Maurais E.G."/>
            <person name="Iannazzi L.C."/>
        </authorList>
    </citation>
    <scope>NUCLEOTIDE SEQUENCE [LARGE SCALE GENOMIC DNA]</scope>
    <source>
        <strain evidence="5 6">ATCC BAA-2444</strain>
    </source>
</reference>
<dbReference type="RefSeq" id="WP_141610904.1">
    <property type="nucleotide sequence ID" value="NZ_VIGC02000019.1"/>
</dbReference>
<dbReference type="SUPFAM" id="SSF74853">
    <property type="entry name" value="Lamin A/C globular tail domain"/>
    <property type="match status" value="1"/>
</dbReference>
<feature type="transmembrane region" description="Helical" evidence="2">
    <location>
        <begin position="7"/>
        <end position="28"/>
    </location>
</feature>
<dbReference type="GO" id="GO:0008932">
    <property type="term" value="F:lytic endotransglycosylase activity"/>
    <property type="evidence" value="ECO:0007669"/>
    <property type="project" value="TreeGrafter"/>
</dbReference>
<evidence type="ECO:0000259" key="4">
    <source>
        <dbReference type="PROSITE" id="PS51841"/>
    </source>
</evidence>
<dbReference type="CDD" id="cd00118">
    <property type="entry name" value="LysM"/>
    <property type="match status" value="1"/>
</dbReference>
<protein>
    <submittedName>
        <fullName evidence="5">LysM peptidoglycan-binding domain-containing protein</fullName>
    </submittedName>
</protein>
<feature type="region of interest" description="Disordered" evidence="1">
    <location>
        <begin position="51"/>
        <end position="79"/>
    </location>
</feature>
<evidence type="ECO:0000313" key="5">
    <source>
        <dbReference type="EMBL" id="TQE94862.1"/>
    </source>
</evidence>
<dbReference type="Gene3D" id="3.10.350.10">
    <property type="entry name" value="LysM domain"/>
    <property type="match status" value="1"/>
</dbReference>
<dbReference type="PROSITE" id="PS51782">
    <property type="entry name" value="LYSM"/>
    <property type="match status" value="1"/>
</dbReference>
<sequence length="249" mass="26462">MDRRQLLFVIVVNAMISLAIALGVVWAFEARRPDPEVLAALYTPQPTPILAAPVGQTPPPPAATSIPTAPAQQEATATPQPAEEEIYIVQAGDSLLAIATRYNVTVEEIAEANNLTNPDFVFSGQRLVIPVRRQAEGSSPAEAAAPTQGVIIQGVEGVGNLEAEAIVIVNESNLAFNLQGWQVVRDGGPTYTFGNLPIFPGGSVRLHTAAGVDSSIDLYWGQIAALWQPGMAVRLLNAQGTEVHRYVIP</sequence>
<evidence type="ECO:0000313" key="6">
    <source>
        <dbReference type="Proteomes" id="UP000317371"/>
    </source>
</evidence>
<dbReference type="InterPro" id="IPR018392">
    <property type="entry name" value="LysM"/>
</dbReference>
<feature type="domain" description="LTD" evidence="4">
    <location>
        <begin position="138"/>
        <end position="249"/>
    </location>
</feature>
<keyword evidence="2" id="KW-0812">Transmembrane</keyword>
<proteinExistence type="predicted"/>
<dbReference type="EMBL" id="VIGC01000019">
    <property type="protein sequence ID" value="TQE94862.1"/>
    <property type="molecule type" value="Genomic_DNA"/>
</dbReference>
<keyword evidence="2" id="KW-1133">Transmembrane helix</keyword>
<comment type="caution">
    <text evidence="5">The sequence shown here is derived from an EMBL/GenBank/DDBJ whole genome shotgun (WGS) entry which is preliminary data.</text>
</comment>
<dbReference type="InParanoid" id="A0A540VDT6"/>
<feature type="domain" description="LysM" evidence="3">
    <location>
        <begin position="85"/>
        <end position="129"/>
    </location>
</feature>
<accession>A0A540VDT6</accession>
<organism evidence="5 6">
    <name type="scientific">Litorilinea aerophila</name>
    <dbReference type="NCBI Taxonomy" id="1204385"/>
    <lineage>
        <taxon>Bacteria</taxon>
        <taxon>Bacillati</taxon>
        <taxon>Chloroflexota</taxon>
        <taxon>Caldilineae</taxon>
        <taxon>Caldilineales</taxon>
        <taxon>Caldilineaceae</taxon>
        <taxon>Litorilinea</taxon>
    </lineage>
</organism>
<dbReference type="AlphaFoldDB" id="A0A540VDT6"/>
<keyword evidence="6" id="KW-1185">Reference proteome</keyword>
<dbReference type="Gene3D" id="2.60.40.1260">
    <property type="entry name" value="Lamin Tail domain"/>
    <property type="match status" value="1"/>
</dbReference>